<proteinExistence type="predicted"/>
<accession>A0A9N8J5W1</accession>
<dbReference type="Proteomes" id="UP000533639">
    <property type="component" value="Unassembled WGS sequence"/>
</dbReference>
<protein>
    <submittedName>
        <fullName evidence="1">Uncharacterized protein</fullName>
    </submittedName>
</protein>
<dbReference type="RefSeq" id="WP_053471268.1">
    <property type="nucleotide sequence ID" value="NZ_CAIJDE010000058.1"/>
</dbReference>
<dbReference type="AlphaFoldDB" id="A0A9N8J5W1"/>
<organism evidence="1 2">
    <name type="scientific">Flavobacterium panici</name>
    <dbReference type="NCBI Taxonomy" id="2654843"/>
    <lineage>
        <taxon>Bacteria</taxon>
        <taxon>Pseudomonadati</taxon>
        <taxon>Bacteroidota</taxon>
        <taxon>Flavobacteriia</taxon>
        <taxon>Flavobacteriales</taxon>
        <taxon>Flavobacteriaceae</taxon>
        <taxon>Flavobacterium</taxon>
    </lineage>
</organism>
<reference evidence="1 2" key="1">
    <citation type="submission" date="2020-06" db="EMBL/GenBank/DDBJ databases">
        <authorList>
            <person name="Criscuolo A."/>
        </authorList>
    </citation>
    <scope>NUCLEOTIDE SEQUENCE [LARGE SCALE GENOMIC DNA]</scope>
    <source>
        <strain evidence="1">PXU-55</strain>
    </source>
</reference>
<evidence type="ECO:0000313" key="1">
    <source>
        <dbReference type="EMBL" id="CAC9976091.1"/>
    </source>
</evidence>
<keyword evidence="2" id="KW-1185">Reference proteome</keyword>
<sequence length="190" mass="21279">MEIVQTPENALSASIVSAIMNAPIEKINIADWLLNLPDAEYQRCSVNHIAAGITSNFEGIPMSINVEYVGTALVVQHYIFDEYRADYCRMLSISDTITASGRSKVQVLWELKAERIDDKTSKFTNTIHATATPEFLNFIKENGISLAEAAKARQEASDTHNHEETPLFAKSIENKALFGKYNLPFQQIRL</sequence>
<name>A0A9N8J5W1_9FLAO</name>
<dbReference type="EMBL" id="CAIJDE010000058">
    <property type="protein sequence ID" value="CAC9976091.1"/>
    <property type="molecule type" value="Genomic_DNA"/>
</dbReference>
<gene>
    <name evidence="1" type="ORF">FLAPXU55_03815</name>
</gene>
<evidence type="ECO:0000313" key="2">
    <source>
        <dbReference type="Proteomes" id="UP000533639"/>
    </source>
</evidence>
<comment type="caution">
    <text evidence="1">The sequence shown here is derived from an EMBL/GenBank/DDBJ whole genome shotgun (WGS) entry which is preliminary data.</text>
</comment>